<dbReference type="InterPro" id="IPR014541">
    <property type="entry name" value="Amdntrnsf_FN0238"/>
</dbReference>
<sequence length="121" mass="13818">VRLYEHSLAHGTPDACFPNNWFSTHPSAESGTADTLVLYPMKCPNRAAERRTEMVDYLRARYPRVLDMSGQESHHRYFEGTGVLVIDRVNRVAYVDISERADAGLAKEWAHNMGYKNLVTF</sequence>
<dbReference type="SUPFAM" id="SSF55909">
    <property type="entry name" value="Pentein"/>
    <property type="match status" value="1"/>
</dbReference>
<dbReference type="PANTHER" id="PTHR43224:SF1">
    <property type="entry name" value="AMIDINOTRANSFERASE"/>
    <property type="match status" value="1"/>
</dbReference>
<evidence type="ECO:0000313" key="2">
    <source>
        <dbReference type="Proteomes" id="UP000485058"/>
    </source>
</evidence>
<evidence type="ECO:0000313" key="1">
    <source>
        <dbReference type="EMBL" id="GFH18031.1"/>
    </source>
</evidence>
<dbReference type="EMBL" id="BLLF01001239">
    <property type="protein sequence ID" value="GFH18031.1"/>
    <property type="molecule type" value="Genomic_DNA"/>
</dbReference>
<organism evidence="1 2">
    <name type="scientific">Haematococcus lacustris</name>
    <name type="common">Green alga</name>
    <name type="synonym">Haematococcus pluvialis</name>
    <dbReference type="NCBI Taxonomy" id="44745"/>
    <lineage>
        <taxon>Eukaryota</taxon>
        <taxon>Viridiplantae</taxon>
        <taxon>Chlorophyta</taxon>
        <taxon>core chlorophytes</taxon>
        <taxon>Chlorophyceae</taxon>
        <taxon>CS clade</taxon>
        <taxon>Chlamydomonadales</taxon>
        <taxon>Haematococcaceae</taxon>
        <taxon>Haematococcus</taxon>
    </lineage>
</organism>
<name>A0A699Z7B2_HAELA</name>
<dbReference type="Proteomes" id="UP000485058">
    <property type="component" value="Unassembled WGS sequence"/>
</dbReference>
<proteinExistence type="predicted"/>
<dbReference type="Gene3D" id="3.75.10.10">
    <property type="entry name" value="L-arginine/glycine Amidinotransferase, Chain A"/>
    <property type="match status" value="1"/>
</dbReference>
<accession>A0A699Z7B2</accession>
<reference evidence="1 2" key="1">
    <citation type="submission" date="2020-02" db="EMBL/GenBank/DDBJ databases">
        <title>Draft genome sequence of Haematococcus lacustris strain NIES-144.</title>
        <authorList>
            <person name="Morimoto D."/>
            <person name="Nakagawa S."/>
            <person name="Yoshida T."/>
            <person name="Sawayama S."/>
        </authorList>
    </citation>
    <scope>NUCLEOTIDE SEQUENCE [LARGE SCALE GENOMIC DNA]</scope>
    <source>
        <strain evidence="1 2">NIES-144</strain>
    </source>
</reference>
<evidence type="ECO:0008006" key="3">
    <source>
        <dbReference type="Google" id="ProtNLM"/>
    </source>
</evidence>
<dbReference type="AlphaFoldDB" id="A0A699Z7B2"/>
<protein>
    <recommendedName>
        <fullName evidence="3">Amidinotransferase</fullName>
    </recommendedName>
</protein>
<feature type="non-terminal residue" evidence="1">
    <location>
        <position position="121"/>
    </location>
</feature>
<dbReference type="Pfam" id="PF19420">
    <property type="entry name" value="DDAH_eukar"/>
    <property type="match status" value="1"/>
</dbReference>
<gene>
    <name evidence="1" type="ORF">HaLaN_14766</name>
</gene>
<dbReference type="PANTHER" id="PTHR43224">
    <property type="entry name" value="AMIDINOTRANSFERASE"/>
    <property type="match status" value="1"/>
</dbReference>
<comment type="caution">
    <text evidence="1">The sequence shown here is derived from an EMBL/GenBank/DDBJ whole genome shotgun (WGS) entry which is preliminary data.</text>
</comment>
<feature type="non-terminal residue" evidence="1">
    <location>
        <position position="1"/>
    </location>
</feature>
<keyword evidence="2" id="KW-1185">Reference proteome</keyword>